<reference evidence="2" key="1">
    <citation type="submission" date="2019-11" db="EMBL/GenBank/DDBJ databases">
        <title>The complete genome sequence of Saccharopolyspora sp. E2A.</title>
        <authorList>
            <person name="Zhang G."/>
        </authorList>
    </citation>
    <scope>NUCLEOTIDE SEQUENCE [LARGE SCALE GENOMIC DNA]</scope>
    <source>
        <strain evidence="2">E2A</strain>
    </source>
</reference>
<sequence>MSGGERVEHALGVREGHADVVGNHLVREVQVQEDLGHALRAQTSEVVEYLLAGPLELPVP</sequence>
<name>A0A5Q3Q9Z2_9PSEU</name>
<evidence type="ECO:0000313" key="2">
    <source>
        <dbReference type="Proteomes" id="UP000371041"/>
    </source>
</evidence>
<dbReference type="Proteomes" id="UP000371041">
    <property type="component" value="Chromosome"/>
</dbReference>
<keyword evidence="2" id="KW-1185">Reference proteome</keyword>
<gene>
    <name evidence="1" type="ORF">GIY23_12140</name>
</gene>
<dbReference type="RefSeq" id="WP_154076760.1">
    <property type="nucleotide sequence ID" value="NZ_CP045929.1"/>
</dbReference>
<evidence type="ECO:0000313" key="1">
    <source>
        <dbReference type="EMBL" id="QGK70176.1"/>
    </source>
</evidence>
<dbReference type="AlphaFoldDB" id="A0A5Q3Q9Z2"/>
<proteinExistence type="predicted"/>
<protein>
    <submittedName>
        <fullName evidence="1">Uncharacterized protein</fullName>
    </submittedName>
</protein>
<accession>A0A5Q3Q9Z2</accession>
<organism evidence="1 2">
    <name type="scientific">Allosaccharopolyspora coralli</name>
    <dbReference type="NCBI Taxonomy" id="2665642"/>
    <lineage>
        <taxon>Bacteria</taxon>
        <taxon>Bacillati</taxon>
        <taxon>Actinomycetota</taxon>
        <taxon>Actinomycetes</taxon>
        <taxon>Pseudonocardiales</taxon>
        <taxon>Pseudonocardiaceae</taxon>
        <taxon>Allosaccharopolyspora</taxon>
    </lineage>
</organism>
<dbReference type="KEGG" id="sace:GIY23_12140"/>
<dbReference type="EMBL" id="CP045929">
    <property type="protein sequence ID" value="QGK70176.1"/>
    <property type="molecule type" value="Genomic_DNA"/>
</dbReference>